<dbReference type="PANTHER" id="PTHR42951">
    <property type="entry name" value="METALLO-BETA-LACTAMASE DOMAIN-CONTAINING"/>
    <property type="match status" value="1"/>
</dbReference>
<dbReference type="SMART" id="SM00849">
    <property type="entry name" value="Lactamase_B"/>
    <property type="match status" value="1"/>
</dbReference>
<keyword evidence="4" id="KW-1185">Reference proteome</keyword>
<dbReference type="RefSeq" id="WP_260791074.1">
    <property type="nucleotide sequence ID" value="NZ_CP093313.1"/>
</dbReference>
<protein>
    <submittedName>
        <fullName evidence="3">Subclass B3 metallo-beta-lactamase</fullName>
        <ecNumber evidence="3">3.5.2.6</ecNumber>
    </submittedName>
</protein>
<dbReference type="InterPro" id="IPR001279">
    <property type="entry name" value="Metallo-B-lactamas"/>
</dbReference>
<dbReference type="NCBIfam" id="NF033105">
    <property type="entry name" value="bla_subclass_B3"/>
    <property type="match status" value="1"/>
</dbReference>
<dbReference type="PANTHER" id="PTHR42951:SF17">
    <property type="entry name" value="METALLO-BETA-LACTAMASE DOMAIN-CONTAINING PROTEIN"/>
    <property type="match status" value="1"/>
</dbReference>
<dbReference type="SUPFAM" id="SSF56281">
    <property type="entry name" value="Metallo-hydrolase/oxidoreductase"/>
    <property type="match status" value="1"/>
</dbReference>
<feature type="chain" id="PRO_5039892177" evidence="1">
    <location>
        <begin position="20"/>
        <end position="284"/>
    </location>
</feature>
<dbReference type="InterPro" id="IPR036866">
    <property type="entry name" value="RibonucZ/Hydroxyglut_hydro"/>
</dbReference>
<dbReference type="EC" id="3.5.2.6" evidence="3"/>
<accession>A0A9J7BLC3</accession>
<evidence type="ECO:0000313" key="3">
    <source>
        <dbReference type="EMBL" id="UWZ82037.1"/>
    </source>
</evidence>
<dbReference type="EMBL" id="CP093313">
    <property type="protein sequence ID" value="UWZ82037.1"/>
    <property type="molecule type" value="Genomic_DNA"/>
</dbReference>
<feature type="domain" description="Metallo-beta-lactamase" evidence="2">
    <location>
        <begin position="44"/>
        <end position="235"/>
    </location>
</feature>
<sequence>MRLKLVILALLLLTPLARAVDPTWTHAFPPFRIAGNLYYVGSEELAAFLITTPQGNILVNSNLTSSPAQLRHSVEKLGFRWSDTKVLLISHAHSDHAAGSAAILQQTHAKYEVMDGDIPAIESGGRSDFALGKQKQYQYPAAHADRILHDGDTVSLGGTVLTAHKTAGHTKGCTTWTMDVTEAGKTLHVVIIGSPNVLSSYKLINNKAYPQIADDFRHQFELLRALPCDIFLGAHASYFDLKQKYTRLQSGDKNAFIDPAGYKAFVAEKQRDFESALEKQTRKN</sequence>
<dbReference type="InterPro" id="IPR050855">
    <property type="entry name" value="NDM-1-like"/>
</dbReference>
<dbReference type="AlphaFoldDB" id="A0A9J7BLC3"/>
<dbReference type="Proteomes" id="UP001059380">
    <property type="component" value="Chromosome"/>
</dbReference>
<proteinExistence type="predicted"/>
<name>A0A9J7BLC3_9BACT</name>
<dbReference type="NCBIfam" id="NF012229">
    <property type="entry name" value="bla_class_B_core"/>
    <property type="match status" value="1"/>
</dbReference>
<dbReference type="KEGG" id="orp:MOP44_15815"/>
<keyword evidence="3" id="KW-0378">Hydrolase</keyword>
<dbReference type="GO" id="GO:0008800">
    <property type="term" value="F:beta-lactamase activity"/>
    <property type="evidence" value="ECO:0007669"/>
    <property type="project" value="UniProtKB-EC"/>
</dbReference>
<evidence type="ECO:0000259" key="2">
    <source>
        <dbReference type="SMART" id="SM00849"/>
    </source>
</evidence>
<dbReference type="Gene3D" id="3.60.15.10">
    <property type="entry name" value="Ribonuclease Z/Hydroxyacylglutathione hydrolase-like"/>
    <property type="match status" value="1"/>
</dbReference>
<keyword evidence="1" id="KW-0732">Signal</keyword>
<organism evidence="3 4">
    <name type="scientific">Occallatibacter riparius</name>
    <dbReference type="NCBI Taxonomy" id="1002689"/>
    <lineage>
        <taxon>Bacteria</taxon>
        <taxon>Pseudomonadati</taxon>
        <taxon>Acidobacteriota</taxon>
        <taxon>Terriglobia</taxon>
        <taxon>Terriglobales</taxon>
        <taxon>Acidobacteriaceae</taxon>
        <taxon>Occallatibacter</taxon>
    </lineage>
</organism>
<evidence type="ECO:0000313" key="4">
    <source>
        <dbReference type="Proteomes" id="UP001059380"/>
    </source>
</evidence>
<gene>
    <name evidence="3" type="primary">bla</name>
    <name evidence="3" type="ORF">MOP44_15815</name>
</gene>
<reference evidence="3" key="1">
    <citation type="submission" date="2021-04" db="EMBL/GenBank/DDBJ databases">
        <title>Phylogenetic analysis of Acidobacteriaceae.</title>
        <authorList>
            <person name="Qiu L."/>
            <person name="Zhang Q."/>
        </authorList>
    </citation>
    <scope>NUCLEOTIDE SEQUENCE</scope>
    <source>
        <strain evidence="3">DSM 25168</strain>
    </source>
</reference>
<dbReference type="Pfam" id="PF00753">
    <property type="entry name" value="Lactamase_B"/>
    <property type="match status" value="1"/>
</dbReference>
<feature type="signal peptide" evidence="1">
    <location>
        <begin position="1"/>
        <end position="19"/>
    </location>
</feature>
<evidence type="ECO:0000256" key="1">
    <source>
        <dbReference type="SAM" id="SignalP"/>
    </source>
</evidence>